<protein>
    <submittedName>
        <fullName evidence="2">Uncharacterized protein</fullName>
    </submittedName>
</protein>
<organism evidence="2 3">
    <name type="scientific">Pleurodeles waltl</name>
    <name type="common">Iberian ribbed newt</name>
    <dbReference type="NCBI Taxonomy" id="8319"/>
    <lineage>
        <taxon>Eukaryota</taxon>
        <taxon>Metazoa</taxon>
        <taxon>Chordata</taxon>
        <taxon>Craniata</taxon>
        <taxon>Vertebrata</taxon>
        <taxon>Euteleostomi</taxon>
        <taxon>Amphibia</taxon>
        <taxon>Batrachia</taxon>
        <taxon>Caudata</taxon>
        <taxon>Salamandroidea</taxon>
        <taxon>Salamandridae</taxon>
        <taxon>Pleurodelinae</taxon>
        <taxon>Pleurodeles</taxon>
    </lineage>
</organism>
<reference evidence="2" key="1">
    <citation type="journal article" date="2022" name="bioRxiv">
        <title>Sequencing and chromosome-scale assembly of the giantPleurodeles waltlgenome.</title>
        <authorList>
            <person name="Brown T."/>
            <person name="Elewa A."/>
            <person name="Iarovenko S."/>
            <person name="Subramanian E."/>
            <person name="Araus A.J."/>
            <person name="Petzold A."/>
            <person name="Susuki M."/>
            <person name="Suzuki K.-i.T."/>
            <person name="Hayashi T."/>
            <person name="Toyoda A."/>
            <person name="Oliveira C."/>
            <person name="Osipova E."/>
            <person name="Leigh N.D."/>
            <person name="Simon A."/>
            <person name="Yun M.H."/>
        </authorList>
    </citation>
    <scope>NUCLEOTIDE SEQUENCE</scope>
    <source>
        <strain evidence="2">20211129_DDA</strain>
        <tissue evidence="2">Liver</tissue>
    </source>
</reference>
<evidence type="ECO:0000313" key="3">
    <source>
        <dbReference type="Proteomes" id="UP001066276"/>
    </source>
</evidence>
<dbReference type="EMBL" id="JANPWB010000009">
    <property type="protein sequence ID" value="KAJ1147874.1"/>
    <property type="molecule type" value="Genomic_DNA"/>
</dbReference>
<comment type="caution">
    <text evidence="2">The sequence shown here is derived from an EMBL/GenBank/DDBJ whole genome shotgun (WGS) entry which is preliminary data.</text>
</comment>
<sequence>MAAAVGGLRWQPAEAVLPGREFILSNGGRGGRNLRGPRPLPVTLHRFLRTILHRSGRSRERSPRLGGSLARDASRSRQPGPGGVLRACGREGLRPGRLREAPAGHMDC</sequence>
<name>A0AAV7R9J6_PLEWA</name>
<accession>A0AAV7R9J6</accession>
<dbReference type="Proteomes" id="UP001066276">
    <property type="component" value="Chromosome 5"/>
</dbReference>
<feature type="compositionally biased region" description="Basic and acidic residues" evidence="1">
    <location>
        <begin position="88"/>
        <end position="108"/>
    </location>
</feature>
<evidence type="ECO:0000313" key="2">
    <source>
        <dbReference type="EMBL" id="KAJ1147874.1"/>
    </source>
</evidence>
<keyword evidence="3" id="KW-1185">Reference proteome</keyword>
<evidence type="ECO:0000256" key="1">
    <source>
        <dbReference type="SAM" id="MobiDB-lite"/>
    </source>
</evidence>
<gene>
    <name evidence="2" type="ORF">NDU88_000717</name>
</gene>
<proteinExistence type="predicted"/>
<feature type="region of interest" description="Disordered" evidence="1">
    <location>
        <begin position="53"/>
        <end position="108"/>
    </location>
</feature>
<dbReference type="AlphaFoldDB" id="A0AAV7R9J6"/>